<dbReference type="Proteomes" id="UP000796880">
    <property type="component" value="Unassembled WGS sequence"/>
</dbReference>
<proteinExistence type="predicted"/>
<keyword evidence="3" id="KW-1185">Reference proteome</keyword>
<name>A0A8K0H8J5_9ROSA</name>
<evidence type="ECO:0000256" key="1">
    <source>
        <dbReference type="SAM" id="MobiDB-lite"/>
    </source>
</evidence>
<protein>
    <submittedName>
        <fullName evidence="2">Uncharacterized protein</fullName>
    </submittedName>
</protein>
<sequence>MDASCEQGRPSSFTNFTKPPEDGDVEGDGMENAITWNIWQTSVDDDNCSWIKSNRFDSSQTQLISSSKSLSLASSQIRLGVPIVTGTGSATAGTENALVHPIRLSPILLALENLLSRHRRWVLPLQPGLFALVLIIEIGHVHQQGVEHHETALLKVDLILLELWFLRIPPVN</sequence>
<accession>A0A8K0H8J5</accession>
<gene>
    <name evidence="2" type="ORF">FNV43_RR08419</name>
</gene>
<reference evidence="2" key="1">
    <citation type="submission" date="2020-03" db="EMBL/GenBank/DDBJ databases">
        <title>A high-quality chromosome-level genome assembly of a woody plant with both climbing and erect habits, Rhamnella rubrinervis.</title>
        <authorList>
            <person name="Lu Z."/>
            <person name="Yang Y."/>
            <person name="Zhu X."/>
            <person name="Sun Y."/>
        </authorList>
    </citation>
    <scope>NUCLEOTIDE SEQUENCE</scope>
    <source>
        <strain evidence="2">BYM</strain>
        <tissue evidence="2">Leaf</tissue>
    </source>
</reference>
<comment type="caution">
    <text evidence="2">The sequence shown here is derived from an EMBL/GenBank/DDBJ whole genome shotgun (WGS) entry which is preliminary data.</text>
</comment>
<evidence type="ECO:0000313" key="3">
    <source>
        <dbReference type="Proteomes" id="UP000796880"/>
    </source>
</evidence>
<organism evidence="2 3">
    <name type="scientific">Rhamnella rubrinervis</name>
    <dbReference type="NCBI Taxonomy" id="2594499"/>
    <lineage>
        <taxon>Eukaryota</taxon>
        <taxon>Viridiplantae</taxon>
        <taxon>Streptophyta</taxon>
        <taxon>Embryophyta</taxon>
        <taxon>Tracheophyta</taxon>
        <taxon>Spermatophyta</taxon>
        <taxon>Magnoliopsida</taxon>
        <taxon>eudicotyledons</taxon>
        <taxon>Gunneridae</taxon>
        <taxon>Pentapetalae</taxon>
        <taxon>rosids</taxon>
        <taxon>fabids</taxon>
        <taxon>Rosales</taxon>
        <taxon>Rhamnaceae</taxon>
        <taxon>rhamnoid group</taxon>
        <taxon>Rhamneae</taxon>
        <taxon>Rhamnella</taxon>
    </lineage>
</organism>
<evidence type="ECO:0000313" key="2">
    <source>
        <dbReference type="EMBL" id="KAF3447716.1"/>
    </source>
</evidence>
<dbReference type="AlphaFoldDB" id="A0A8K0H8J5"/>
<dbReference type="EMBL" id="VOIH02000004">
    <property type="protein sequence ID" value="KAF3447716.1"/>
    <property type="molecule type" value="Genomic_DNA"/>
</dbReference>
<feature type="region of interest" description="Disordered" evidence="1">
    <location>
        <begin position="1"/>
        <end position="29"/>
    </location>
</feature>